<reference evidence="1" key="1">
    <citation type="submission" date="2023-11" db="EMBL/GenBank/DDBJ databases">
        <title>The genome sequences of three competitors of mushroom-forming fungi.</title>
        <authorList>
            <person name="Beijen E."/>
            <person name="Ohm R.A."/>
        </authorList>
    </citation>
    <scope>NUCLEOTIDE SEQUENCE</scope>
    <source>
        <strain evidence="1">CBS 100526</strain>
    </source>
</reference>
<dbReference type="GeneID" id="87918579"/>
<dbReference type="AlphaFoldDB" id="A0AAE1JBM9"/>
<evidence type="ECO:0000313" key="1">
    <source>
        <dbReference type="EMBL" id="KAK4076685.1"/>
    </source>
</evidence>
<keyword evidence="2" id="KW-1185">Reference proteome</keyword>
<name>A0AAE1JBM9_9HYPO</name>
<gene>
    <name evidence="1" type="ORF">Triagg1_4288</name>
</gene>
<comment type="caution">
    <text evidence="1">The sequence shown here is derived from an EMBL/GenBank/DDBJ whole genome shotgun (WGS) entry which is preliminary data.</text>
</comment>
<accession>A0AAE1JBM9</accession>
<organism evidence="1 2">
    <name type="scientific">Trichoderma aggressivum f. europaeum</name>
    <dbReference type="NCBI Taxonomy" id="173218"/>
    <lineage>
        <taxon>Eukaryota</taxon>
        <taxon>Fungi</taxon>
        <taxon>Dikarya</taxon>
        <taxon>Ascomycota</taxon>
        <taxon>Pezizomycotina</taxon>
        <taxon>Sordariomycetes</taxon>
        <taxon>Hypocreomycetidae</taxon>
        <taxon>Hypocreales</taxon>
        <taxon>Hypocreaceae</taxon>
        <taxon>Trichoderma</taxon>
    </lineage>
</organism>
<dbReference type="EMBL" id="JAWRVG010000013">
    <property type="protein sequence ID" value="KAK4076685.1"/>
    <property type="molecule type" value="Genomic_DNA"/>
</dbReference>
<dbReference type="Proteomes" id="UP001273209">
    <property type="component" value="Unassembled WGS sequence"/>
</dbReference>
<protein>
    <submittedName>
        <fullName evidence="1">Uncharacterized protein</fullName>
    </submittedName>
</protein>
<proteinExistence type="predicted"/>
<sequence>MTSTSNPLVRDLNYFVLSAANPAAIHLLSEIQSKSSPPTLHSGEETIGYRISIPSHNSRQDEVCYKWRVGAGPSPAIAKMGDIFVPEILLCPQDTSQTPSSKTVRAYIKHIHAVLFLHPQSGALKYARGQTAKSSLAFCGEGKTTSNSAHTVSFSSLPLAIKTEADSAKPSTDLFIIAIISSLASFLAQISKLSGTYGCIVKFRIHPHYRLEFTFTPGSRWQ</sequence>
<evidence type="ECO:0000313" key="2">
    <source>
        <dbReference type="Proteomes" id="UP001273209"/>
    </source>
</evidence>
<dbReference type="RefSeq" id="XP_062756795.1">
    <property type="nucleotide sequence ID" value="XM_062898674.1"/>
</dbReference>